<dbReference type="OrthoDB" id="8657357at2"/>
<sequence length="71" mass="7737">MMKELQEASRRKGTFLGTLKAIGWAFFGVRGGKGYERDLAQLNPLHVIIIGLLLAALFVVTLVIIVNLVVG</sequence>
<dbReference type="Pfam" id="PF11174">
    <property type="entry name" value="DUF2970"/>
    <property type="match status" value="1"/>
</dbReference>
<reference evidence="2 3" key="1">
    <citation type="submission" date="2019-06" db="EMBL/GenBank/DDBJ databases">
        <title>Quisquiliibacterium sp. nov., isolated from a maize field.</title>
        <authorList>
            <person name="Lin S.-Y."/>
            <person name="Tsai C.-F."/>
            <person name="Young C.-C."/>
        </authorList>
    </citation>
    <scope>NUCLEOTIDE SEQUENCE [LARGE SCALE GENOMIC DNA]</scope>
    <source>
        <strain evidence="2 3">CC-CFT501</strain>
    </source>
</reference>
<gene>
    <name evidence="2" type="ORF">FHP08_11550</name>
</gene>
<dbReference type="Proteomes" id="UP000321548">
    <property type="component" value="Unassembled WGS sequence"/>
</dbReference>
<organism evidence="2 3">
    <name type="scientific">Zeimonas arvi</name>
    <dbReference type="NCBI Taxonomy" id="2498847"/>
    <lineage>
        <taxon>Bacteria</taxon>
        <taxon>Pseudomonadati</taxon>
        <taxon>Pseudomonadota</taxon>
        <taxon>Betaproteobacteria</taxon>
        <taxon>Burkholderiales</taxon>
        <taxon>Burkholderiaceae</taxon>
        <taxon>Zeimonas</taxon>
    </lineage>
</organism>
<feature type="transmembrane region" description="Helical" evidence="1">
    <location>
        <begin position="47"/>
        <end position="70"/>
    </location>
</feature>
<proteinExistence type="predicted"/>
<keyword evidence="3" id="KW-1185">Reference proteome</keyword>
<dbReference type="AlphaFoldDB" id="A0A5C8NWN5"/>
<comment type="caution">
    <text evidence="2">The sequence shown here is derived from an EMBL/GenBank/DDBJ whole genome shotgun (WGS) entry which is preliminary data.</text>
</comment>
<dbReference type="EMBL" id="VDUY01000004">
    <property type="protein sequence ID" value="TXL65410.1"/>
    <property type="molecule type" value="Genomic_DNA"/>
</dbReference>
<dbReference type="InterPro" id="IPR021344">
    <property type="entry name" value="DUF2970"/>
</dbReference>
<evidence type="ECO:0000256" key="1">
    <source>
        <dbReference type="SAM" id="Phobius"/>
    </source>
</evidence>
<accession>A0A5C8NWN5</accession>
<protein>
    <submittedName>
        <fullName evidence="2">DUF2970 domain-containing protein</fullName>
    </submittedName>
</protein>
<keyword evidence="1" id="KW-0812">Transmembrane</keyword>
<keyword evidence="1" id="KW-1133">Transmembrane helix</keyword>
<evidence type="ECO:0000313" key="3">
    <source>
        <dbReference type="Proteomes" id="UP000321548"/>
    </source>
</evidence>
<keyword evidence="1" id="KW-0472">Membrane</keyword>
<evidence type="ECO:0000313" key="2">
    <source>
        <dbReference type="EMBL" id="TXL65410.1"/>
    </source>
</evidence>
<name>A0A5C8NWN5_9BURK</name>